<feature type="domain" description="HTH tetR-type" evidence="3">
    <location>
        <begin position="14"/>
        <end position="74"/>
    </location>
</feature>
<dbReference type="InterPro" id="IPR009057">
    <property type="entry name" value="Homeodomain-like_sf"/>
</dbReference>
<dbReference type="Proteomes" id="UP001385809">
    <property type="component" value="Unassembled WGS sequence"/>
</dbReference>
<name>A0ABU8MRK9_9PSEU</name>
<evidence type="ECO:0000313" key="4">
    <source>
        <dbReference type="EMBL" id="MEJ2869942.1"/>
    </source>
</evidence>
<dbReference type="InterPro" id="IPR001647">
    <property type="entry name" value="HTH_TetR"/>
</dbReference>
<comment type="caution">
    <text evidence="4">The sequence shown here is derived from an EMBL/GenBank/DDBJ whole genome shotgun (WGS) entry which is preliminary data.</text>
</comment>
<dbReference type="InterPro" id="IPR041583">
    <property type="entry name" value="TetR_C_31"/>
</dbReference>
<dbReference type="PROSITE" id="PS50977">
    <property type="entry name" value="HTH_TETR_2"/>
    <property type="match status" value="1"/>
</dbReference>
<keyword evidence="1 2" id="KW-0238">DNA-binding</keyword>
<dbReference type="SUPFAM" id="SSF46689">
    <property type="entry name" value="Homeodomain-like"/>
    <property type="match status" value="1"/>
</dbReference>
<accession>A0ABU8MRK9</accession>
<keyword evidence="5" id="KW-1185">Reference proteome</keyword>
<dbReference type="EMBL" id="JBBEGN010000010">
    <property type="protein sequence ID" value="MEJ2869942.1"/>
    <property type="molecule type" value="Genomic_DNA"/>
</dbReference>
<evidence type="ECO:0000256" key="1">
    <source>
        <dbReference type="ARBA" id="ARBA00023125"/>
    </source>
</evidence>
<reference evidence="4 5" key="1">
    <citation type="submission" date="2024-03" db="EMBL/GenBank/DDBJ databases">
        <title>Actinomycetospora sp. OC33-EN08, a novel actinomycete isolated from wild orchid (Aerides multiflora).</title>
        <authorList>
            <person name="Suriyachadkun C."/>
        </authorList>
    </citation>
    <scope>NUCLEOTIDE SEQUENCE [LARGE SCALE GENOMIC DNA]</scope>
    <source>
        <strain evidence="4 5">OC33-EN08</strain>
    </source>
</reference>
<protein>
    <submittedName>
        <fullName evidence="4">TetR family transcriptional regulator</fullName>
    </submittedName>
</protein>
<dbReference type="InterPro" id="IPR050109">
    <property type="entry name" value="HTH-type_TetR-like_transc_reg"/>
</dbReference>
<dbReference type="Pfam" id="PF00440">
    <property type="entry name" value="TetR_N"/>
    <property type="match status" value="1"/>
</dbReference>
<evidence type="ECO:0000256" key="2">
    <source>
        <dbReference type="PROSITE-ProRule" id="PRU00335"/>
    </source>
</evidence>
<proteinExistence type="predicted"/>
<evidence type="ECO:0000259" key="3">
    <source>
        <dbReference type="PROSITE" id="PS50977"/>
    </source>
</evidence>
<gene>
    <name evidence="4" type="ORF">WCD74_19390</name>
</gene>
<feature type="DNA-binding region" description="H-T-H motif" evidence="2">
    <location>
        <begin position="37"/>
        <end position="56"/>
    </location>
</feature>
<dbReference type="PRINTS" id="PR00455">
    <property type="entry name" value="HTHTETR"/>
</dbReference>
<dbReference type="Gene3D" id="1.10.357.10">
    <property type="entry name" value="Tetracycline Repressor, domain 2"/>
    <property type="match status" value="1"/>
</dbReference>
<dbReference type="RefSeq" id="WP_337696519.1">
    <property type="nucleotide sequence ID" value="NZ_JBBEGN010000010.1"/>
</dbReference>
<organism evidence="4 5">
    <name type="scientific">Actinomycetospora aurantiaca</name>
    <dbReference type="NCBI Taxonomy" id="3129233"/>
    <lineage>
        <taxon>Bacteria</taxon>
        <taxon>Bacillati</taxon>
        <taxon>Actinomycetota</taxon>
        <taxon>Actinomycetes</taxon>
        <taxon>Pseudonocardiales</taxon>
        <taxon>Pseudonocardiaceae</taxon>
        <taxon>Actinomycetospora</taxon>
    </lineage>
</organism>
<dbReference type="PANTHER" id="PTHR30055:SF231">
    <property type="entry name" value="TRANSCRIPTIONAL REGULATORY PROTEIN (PROBABLY DEOR-FAMILY)-RELATED"/>
    <property type="match status" value="1"/>
</dbReference>
<sequence length="179" mass="19278">MPETITDGRRRRGATRRRELLDATLRVIARDGLAGISQRRVADEAGVPASAVMYHFASVDDLLVSTLREVNDRYLAELEAVSTLGGLAALIASSGRAALVAEYDLFLLAARRDDLRTEVDRWDAALRGLAERVTPRRGDVLAAVVNGLWLQAAVSGLDESGALAVLRGATGWRQGESNP</sequence>
<evidence type="ECO:0000313" key="5">
    <source>
        <dbReference type="Proteomes" id="UP001385809"/>
    </source>
</evidence>
<dbReference type="Pfam" id="PF17940">
    <property type="entry name" value="TetR_C_31"/>
    <property type="match status" value="1"/>
</dbReference>
<dbReference type="PANTHER" id="PTHR30055">
    <property type="entry name" value="HTH-TYPE TRANSCRIPTIONAL REGULATOR RUTR"/>
    <property type="match status" value="1"/>
</dbReference>